<organism evidence="1 2">
    <name type="scientific">Carnegiea gigantea</name>
    <dbReference type="NCBI Taxonomy" id="171969"/>
    <lineage>
        <taxon>Eukaryota</taxon>
        <taxon>Viridiplantae</taxon>
        <taxon>Streptophyta</taxon>
        <taxon>Embryophyta</taxon>
        <taxon>Tracheophyta</taxon>
        <taxon>Spermatophyta</taxon>
        <taxon>Magnoliopsida</taxon>
        <taxon>eudicotyledons</taxon>
        <taxon>Gunneridae</taxon>
        <taxon>Pentapetalae</taxon>
        <taxon>Caryophyllales</taxon>
        <taxon>Cactineae</taxon>
        <taxon>Cactaceae</taxon>
        <taxon>Cactoideae</taxon>
        <taxon>Echinocereeae</taxon>
        <taxon>Carnegiea</taxon>
    </lineage>
</organism>
<evidence type="ECO:0000313" key="1">
    <source>
        <dbReference type="EMBL" id="KAJ8446034.1"/>
    </source>
</evidence>
<reference evidence="1" key="1">
    <citation type="submission" date="2022-04" db="EMBL/GenBank/DDBJ databases">
        <title>Carnegiea gigantea Genome sequencing and assembly v2.</title>
        <authorList>
            <person name="Copetti D."/>
            <person name="Sanderson M.J."/>
            <person name="Burquez A."/>
            <person name="Wojciechowski M.F."/>
        </authorList>
    </citation>
    <scope>NUCLEOTIDE SEQUENCE</scope>
    <source>
        <strain evidence="1">SGP5-SGP5p</strain>
        <tissue evidence="1">Aerial part</tissue>
    </source>
</reference>
<evidence type="ECO:0000313" key="2">
    <source>
        <dbReference type="Proteomes" id="UP001153076"/>
    </source>
</evidence>
<dbReference type="EMBL" id="JAKOGI010000062">
    <property type="protein sequence ID" value="KAJ8446034.1"/>
    <property type="molecule type" value="Genomic_DNA"/>
</dbReference>
<name>A0A9Q1KNH0_9CARY</name>
<dbReference type="Proteomes" id="UP001153076">
    <property type="component" value="Unassembled WGS sequence"/>
</dbReference>
<comment type="caution">
    <text evidence="1">The sequence shown here is derived from an EMBL/GenBank/DDBJ whole genome shotgun (WGS) entry which is preliminary data.</text>
</comment>
<keyword evidence="2" id="KW-1185">Reference proteome</keyword>
<proteinExistence type="predicted"/>
<protein>
    <submittedName>
        <fullName evidence="1">Uncharacterized protein</fullName>
    </submittedName>
</protein>
<accession>A0A9Q1KNH0</accession>
<gene>
    <name evidence="1" type="ORF">Cgig2_012378</name>
</gene>
<sequence>MGDLAMKWLHFKMAKHVNMGLIIYTLLYHPSWSRKLESSKGYFVKPTHASYWKKELGINLPIVRSLNLYDSTHLKQAGIFGVGVSQFAYHFDTNVSQAFYELWGTLTNTLHYRKGEVGIFLYDLERIRGLPTLRATYEKILTANKDFTNHNKYPTAIVELVCVHVELYKYHEAKHIYYDL</sequence>
<dbReference type="AlphaFoldDB" id="A0A9Q1KNH0"/>